<reference evidence="3" key="1">
    <citation type="journal article" date="2019" name="Int. J. Syst. Evol. Microbiol.">
        <title>The Global Catalogue of Microorganisms (GCM) 10K type strain sequencing project: providing services to taxonomists for standard genome sequencing and annotation.</title>
        <authorList>
            <consortium name="The Broad Institute Genomics Platform"/>
            <consortium name="The Broad Institute Genome Sequencing Center for Infectious Disease"/>
            <person name="Wu L."/>
            <person name="Ma J."/>
        </authorList>
    </citation>
    <scope>NUCLEOTIDE SEQUENCE [LARGE SCALE GENOMIC DNA]</scope>
    <source>
        <strain evidence="3">JCM 16902</strain>
    </source>
</reference>
<dbReference type="InterPro" id="IPR046748">
    <property type="entry name" value="HipA_2"/>
</dbReference>
<proteinExistence type="predicted"/>
<comment type="caution">
    <text evidence="2">The sequence shown here is derived from an EMBL/GenBank/DDBJ whole genome shotgun (WGS) entry which is preliminary data.</text>
</comment>
<keyword evidence="3" id="KW-1185">Reference proteome</keyword>
<organism evidence="2 3">
    <name type="scientific">Kineosporia mesophila</name>
    <dbReference type="NCBI Taxonomy" id="566012"/>
    <lineage>
        <taxon>Bacteria</taxon>
        <taxon>Bacillati</taxon>
        <taxon>Actinomycetota</taxon>
        <taxon>Actinomycetes</taxon>
        <taxon>Kineosporiales</taxon>
        <taxon>Kineosporiaceae</taxon>
        <taxon>Kineosporia</taxon>
    </lineage>
</organism>
<feature type="domain" description="HipA-like kinase" evidence="1">
    <location>
        <begin position="32"/>
        <end position="133"/>
    </location>
</feature>
<evidence type="ECO:0000313" key="3">
    <source>
        <dbReference type="Proteomes" id="UP001501074"/>
    </source>
</evidence>
<evidence type="ECO:0000313" key="2">
    <source>
        <dbReference type="EMBL" id="GAA3625243.1"/>
    </source>
</evidence>
<dbReference type="EMBL" id="BAAAZO010000009">
    <property type="protein sequence ID" value="GAA3625243.1"/>
    <property type="molecule type" value="Genomic_DNA"/>
</dbReference>
<evidence type="ECO:0000259" key="1">
    <source>
        <dbReference type="Pfam" id="PF20613"/>
    </source>
</evidence>
<dbReference type="Pfam" id="PF20613">
    <property type="entry name" value="HipA_2"/>
    <property type="match status" value="1"/>
</dbReference>
<name>A0ABP7A5A6_9ACTN</name>
<sequence length="271" mass="30182">MISHVLSADPHSWKYIPSPRPGAVKSRPQLVSIAEQNQRTGSGAFRGLTNDNQRWWIKPLNNTQDPRVTVTELIVSRAARLIGAPVCEASVIEIPEDLADEEFLPGVGLIPGLAFGSRHVDDVLEERALTHRREDDNRTRHAGVYALYDWCWGSDDQWLYQTSDDNRLFSHDHGQYLPGGPYWTVRRLEEEVNTPHVQACDPRGVDPSALRACAQRLDGLSGSDLGEVLAGIPSEWPVSDAELAAVGWFLERRAPAVSLRLQKMAESMGEE</sequence>
<accession>A0ABP7A5A6</accession>
<dbReference type="Proteomes" id="UP001501074">
    <property type="component" value="Unassembled WGS sequence"/>
</dbReference>
<gene>
    <name evidence="2" type="ORF">GCM10022223_48010</name>
</gene>
<protein>
    <recommendedName>
        <fullName evidence="1">HipA-like kinase domain-containing protein</fullName>
    </recommendedName>
</protein>